<dbReference type="AlphaFoldDB" id="A0A4S2L2G1"/>
<evidence type="ECO:0000256" key="1">
    <source>
        <dbReference type="SAM" id="MobiDB-lite"/>
    </source>
</evidence>
<feature type="compositionally biased region" description="Basic and acidic residues" evidence="1">
    <location>
        <begin position="300"/>
        <end position="313"/>
    </location>
</feature>
<protein>
    <submittedName>
        <fullName evidence="2">Uncharacterized protein</fullName>
    </submittedName>
</protein>
<accession>A0A4S2L2G1</accession>
<sequence>MNVSSIVATAAAVAWNPKISRYIGSYNLDKGPVFYEAYYPDSRDAYQEKRYFGRNTVLETSFQVPLERFAYSAERERTAADHPISINESFVVVDNEETVPREQRKARVSRRTYDARTTSQLAPFSNKRSTIFDDDKNSQVANIEEISKLVKRAISRDLETWNALEGYLDRTIHQDRPQLGMYSREINKNREGDGFVSKLFPGNRGPKDLSERPSIFEASPSLPGKLDRHDEKQGPIYFEGGPIYANENAMTSETRVSGTQAVDTSPPIDVISDSSSPENIFQPRPQLIKYMFFKRPGPPRIDKQNEKAIDESTPRTSGDNLMREEIVDNNGRRVEENVKVTSIEISDVPRHKTRHHHGEWPKRAYSIHRHHSRPAYPTVS</sequence>
<dbReference type="EMBL" id="QBLH01000618">
    <property type="protein sequence ID" value="TGZ54639.1"/>
    <property type="molecule type" value="Genomic_DNA"/>
</dbReference>
<evidence type="ECO:0000313" key="3">
    <source>
        <dbReference type="Proteomes" id="UP000310200"/>
    </source>
</evidence>
<evidence type="ECO:0000313" key="2">
    <source>
        <dbReference type="EMBL" id="TGZ54639.1"/>
    </source>
</evidence>
<dbReference type="STRING" id="300112.A0A4S2L2G1"/>
<proteinExistence type="predicted"/>
<feature type="region of interest" description="Disordered" evidence="1">
    <location>
        <begin position="258"/>
        <end position="281"/>
    </location>
</feature>
<feature type="region of interest" description="Disordered" evidence="1">
    <location>
        <begin position="349"/>
        <end position="380"/>
    </location>
</feature>
<gene>
    <name evidence="2" type="ORF">DBV15_06144</name>
</gene>
<name>A0A4S2L2G1_9HYME</name>
<keyword evidence="3" id="KW-1185">Reference proteome</keyword>
<organism evidence="2 3">
    <name type="scientific">Temnothorax longispinosus</name>
    <dbReference type="NCBI Taxonomy" id="300112"/>
    <lineage>
        <taxon>Eukaryota</taxon>
        <taxon>Metazoa</taxon>
        <taxon>Ecdysozoa</taxon>
        <taxon>Arthropoda</taxon>
        <taxon>Hexapoda</taxon>
        <taxon>Insecta</taxon>
        <taxon>Pterygota</taxon>
        <taxon>Neoptera</taxon>
        <taxon>Endopterygota</taxon>
        <taxon>Hymenoptera</taxon>
        <taxon>Apocrita</taxon>
        <taxon>Aculeata</taxon>
        <taxon>Formicoidea</taxon>
        <taxon>Formicidae</taxon>
        <taxon>Myrmicinae</taxon>
        <taxon>Temnothorax</taxon>
    </lineage>
</organism>
<feature type="region of interest" description="Disordered" evidence="1">
    <location>
        <begin position="204"/>
        <end position="228"/>
    </location>
</feature>
<feature type="region of interest" description="Disordered" evidence="1">
    <location>
        <begin position="299"/>
        <end position="318"/>
    </location>
</feature>
<dbReference type="Proteomes" id="UP000310200">
    <property type="component" value="Unassembled WGS sequence"/>
</dbReference>
<feature type="compositionally biased region" description="Low complexity" evidence="1">
    <location>
        <begin position="265"/>
        <end position="277"/>
    </location>
</feature>
<comment type="caution">
    <text evidence="2">The sequence shown here is derived from an EMBL/GenBank/DDBJ whole genome shotgun (WGS) entry which is preliminary data.</text>
</comment>
<reference evidence="2 3" key="1">
    <citation type="journal article" date="2019" name="Philos. Trans. R. Soc. Lond., B, Biol. Sci.">
        <title>Ant behaviour and brain gene expression of defending hosts depend on the ecological success of the intruding social parasite.</title>
        <authorList>
            <person name="Kaur R."/>
            <person name="Stoldt M."/>
            <person name="Jongepier E."/>
            <person name="Feldmeyer B."/>
            <person name="Menzel F."/>
            <person name="Bornberg-Bauer E."/>
            <person name="Foitzik S."/>
        </authorList>
    </citation>
    <scope>NUCLEOTIDE SEQUENCE [LARGE SCALE GENOMIC DNA]</scope>
    <source>
        <tissue evidence="2">Whole body</tissue>
    </source>
</reference>